<dbReference type="Gene3D" id="3.20.20.210">
    <property type="match status" value="1"/>
</dbReference>
<dbReference type="RefSeq" id="WP_025774818.1">
    <property type="nucleotide sequence ID" value="NZ_DF238840.1"/>
</dbReference>
<protein>
    <submittedName>
        <fullName evidence="2">Uroporphyrinogen-III decarboxylase</fullName>
    </submittedName>
</protein>
<gene>
    <name evidence="2" type="ORF">MTY_2440</name>
</gene>
<feature type="domain" description="Uroporphyrinogen decarboxylase (URO-D)" evidence="1">
    <location>
        <begin position="183"/>
        <end position="387"/>
    </location>
</feature>
<proteinExistence type="predicted"/>
<sequence length="390" mass="43821">MSDKEKLYQERFNRYATAMECGKPDKVPVVFPLGEWVVRYTDSTIQEAYYDFDKETEIICNIIKDLDFDIMYGSLLLWWPPMFDALGSKYYKFPGLKLEANVGYQYVEEEYMKPEDYDDFIANPTAWLATKFLPRISEEFAEPGSYWATVALIKSAAGFAMANANAAIKGEKLAKEYGIVPYVTGMTKAPFDTLGDALRGMKGILLDLRRRPDKVLAACEAIVPHNIAYARITAAGDTSLPVFAPLHRGAYPFLSMEQWEKFYWPSWKAVIEGLWAQGKRTFFFAEGDWTPYLEKIAELPEKSIVFIIDNTDAQKAKKILGGKFCLWGGVPTTLLTYGTPAQVKDCVKQAIDELACDGGFVLAPGGVVLGDAKRENILAMLEAAREYGVY</sequence>
<dbReference type="EMBL" id="DF238840">
    <property type="protein sequence ID" value="GAF27099.1"/>
    <property type="molecule type" value="Genomic_DNA"/>
</dbReference>
<dbReference type="PANTHER" id="PTHR47099">
    <property type="entry name" value="METHYLCOBAMIDE:COM METHYLTRANSFERASE MTBA"/>
    <property type="match status" value="1"/>
</dbReference>
<dbReference type="AlphaFoldDB" id="A0A0S6UJF3"/>
<evidence type="ECO:0000313" key="2">
    <source>
        <dbReference type="EMBL" id="GAF27099.1"/>
    </source>
</evidence>
<dbReference type="PANTHER" id="PTHR47099:SF1">
    <property type="entry name" value="METHYLCOBAMIDE:COM METHYLTRANSFERASE MTBA"/>
    <property type="match status" value="1"/>
</dbReference>
<organism evidence="2">
    <name type="scientific">Moorella thermoacetica Y72</name>
    <dbReference type="NCBI Taxonomy" id="1325331"/>
    <lineage>
        <taxon>Bacteria</taxon>
        <taxon>Bacillati</taxon>
        <taxon>Bacillota</taxon>
        <taxon>Clostridia</taxon>
        <taxon>Neomoorellales</taxon>
        <taxon>Neomoorellaceae</taxon>
        <taxon>Neomoorella</taxon>
    </lineage>
</organism>
<accession>A0A0S6UJF3</accession>
<evidence type="ECO:0000259" key="1">
    <source>
        <dbReference type="Pfam" id="PF01208"/>
    </source>
</evidence>
<name>A0A0S6UJF3_NEOTH</name>
<dbReference type="GO" id="GO:0004853">
    <property type="term" value="F:uroporphyrinogen decarboxylase activity"/>
    <property type="evidence" value="ECO:0007669"/>
    <property type="project" value="InterPro"/>
</dbReference>
<dbReference type="GO" id="GO:0006779">
    <property type="term" value="P:porphyrin-containing compound biosynthetic process"/>
    <property type="evidence" value="ECO:0007669"/>
    <property type="project" value="InterPro"/>
</dbReference>
<dbReference type="CDD" id="cd03308">
    <property type="entry name" value="CmuA_CmuC_like"/>
    <property type="match status" value="1"/>
</dbReference>
<dbReference type="InterPro" id="IPR052024">
    <property type="entry name" value="Methanogen_methyltrans"/>
</dbReference>
<dbReference type="SUPFAM" id="SSF51726">
    <property type="entry name" value="UROD/MetE-like"/>
    <property type="match status" value="1"/>
</dbReference>
<dbReference type="Pfam" id="PF01208">
    <property type="entry name" value="URO-D"/>
    <property type="match status" value="1"/>
</dbReference>
<reference evidence="2" key="1">
    <citation type="journal article" date="2014" name="Gene">
        <title>Genome-guided analysis of transformation efficiency and carbon dioxide assimilation by Moorella thermoacetica Y72.</title>
        <authorList>
            <person name="Tsukahara K."/>
            <person name="Kita A."/>
            <person name="Nakashimada Y."/>
            <person name="Hoshino T."/>
            <person name="Murakami K."/>
        </authorList>
    </citation>
    <scope>NUCLEOTIDE SEQUENCE [LARGE SCALE GENOMIC DNA]</scope>
    <source>
        <strain evidence="2">Y72</strain>
    </source>
</reference>
<dbReference type="InterPro" id="IPR000257">
    <property type="entry name" value="Uroporphyrinogen_deCOase"/>
</dbReference>
<dbReference type="Proteomes" id="UP000063718">
    <property type="component" value="Unassembled WGS sequence"/>
</dbReference>
<dbReference type="InterPro" id="IPR038071">
    <property type="entry name" value="UROD/MetE-like_sf"/>
</dbReference>